<sequence length="197" mass="22548">MSWRSSVRTLTFHIELMWKVFACARRAQGTISGIMAKKKKAANNNPVIATNRKARHDYKILETYECGIVLLGTEIKSLREGKASLVDAFATIDEGEAWLRNLNIPIYSMGSWTNHSPKRTRKLLLHRREIDSLMGKVRDGNKTLVPLSLYFSGGRLKVELGLAQGKQDYDKRQDIKRRTEEREVVRELGRRVKGIHA</sequence>
<proteinExistence type="inferred from homology"/>
<dbReference type="Gene3D" id="2.40.280.10">
    <property type="match status" value="1"/>
</dbReference>
<protein>
    <recommendedName>
        <fullName evidence="3">SsrA-binding protein</fullName>
    </recommendedName>
    <alternativeName>
        <fullName evidence="3">Small protein B</fullName>
    </alternativeName>
</protein>
<evidence type="ECO:0000256" key="3">
    <source>
        <dbReference type="HAMAP-Rule" id="MF_00023"/>
    </source>
</evidence>
<accession>A0ABD7MTJ8</accession>
<evidence type="ECO:0000256" key="2">
    <source>
        <dbReference type="ARBA" id="ARBA00022884"/>
    </source>
</evidence>
<dbReference type="AlphaFoldDB" id="A0ABD7MTJ8"/>
<organism evidence="4 5">
    <name type="scientific">Corynebacterium ulcerans</name>
    <dbReference type="NCBI Taxonomy" id="65058"/>
    <lineage>
        <taxon>Bacteria</taxon>
        <taxon>Bacillati</taxon>
        <taxon>Actinomycetota</taxon>
        <taxon>Actinomycetes</taxon>
        <taxon>Mycobacteriales</taxon>
        <taxon>Corynebacteriaceae</taxon>
        <taxon>Corynebacterium</taxon>
    </lineage>
</organism>
<dbReference type="Proteomes" id="UP000248741">
    <property type="component" value="Chromosome 1"/>
</dbReference>
<dbReference type="HAMAP" id="MF_00023">
    <property type="entry name" value="SmpB"/>
    <property type="match status" value="1"/>
</dbReference>
<dbReference type="InterPro" id="IPR020081">
    <property type="entry name" value="SsrA-bd_prot_CS"/>
</dbReference>
<dbReference type="GO" id="GO:0003723">
    <property type="term" value="F:RNA binding"/>
    <property type="evidence" value="ECO:0007669"/>
    <property type="project" value="UniProtKB-UniRule"/>
</dbReference>
<dbReference type="PANTHER" id="PTHR30308">
    <property type="entry name" value="TMRNA-BINDING COMPONENT OF TRANS-TRANSLATION TAGGING COMPLEX"/>
    <property type="match status" value="1"/>
</dbReference>
<evidence type="ECO:0000256" key="1">
    <source>
        <dbReference type="ARBA" id="ARBA00022490"/>
    </source>
</evidence>
<dbReference type="SUPFAM" id="SSF74982">
    <property type="entry name" value="Small protein B (SmpB)"/>
    <property type="match status" value="1"/>
</dbReference>
<comment type="function">
    <text evidence="3">Required for rescue of stalled ribosomes mediated by trans-translation. Binds to transfer-messenger RNA (tmRNA), required for stable association of tmRNA with ribosomes. tmRNA and SmpB together mimic tRNA shape, replacing the anticodon stem-loop with SmpB. tmRNA is encoded by the ssrA gene; the 2 termini fold to resemble tRNA(Ala) and it encodes a 'tag peptide', a short internal open reading frame. During trans-translation Ala-aminoacylated tmRNA acts like a tRNA, entering the A-site of stalled ribosomes, displacing the stalled mRNA. The ribosome then switches to translate the ORF on the tmRNA; the nascent peptide is terminated with the 'tag peptide' encoded by the tmRNA and targeted for degradation. The ribosome is freed to recommence translation, which seems to be the essential function of trans-translation.</text>
</comment>
<keyword evidence="1 3" id="KW-0963">Cytoplasm</keyword>
<dbReference type="Pfam" id="PF01668">
    <property type="entry name" value="SmpB"/>
    <property type="match status" value="1"/>
</dbReference>
<dbReference type="GO" id="GO:0005737">
    <property type="term" value="C:cytoplasm"/>
    <property type="evidence" value="ECO:0007669"/>
    <property type="project" value="UniProtKB-SubCell"/>
</dbReference>
<dbReference type="NCBIfam" id="TIGR00086">
    <property type="entry name" value="smpB"/>
    <property type="match status" value="1"/>
</dbReference>
<evidence type="ECO:0000313" key="5">
    <source>
        <dbReference type="Proteomes" id="UP000248741"/>
    </source>
</evidence>
<dbReference type="PANTHER" id="PTHR30308:SF2">
    <property type="entry name" value="SSRA-BINDING PROTEIN"/>
    <property type="match status" value="1"/>
</dbReference>
<name>A0ABD7MTJ8_CORUL</name>
<comment type="subcellular location">
    <subcellularLocation>
        <location evidence="3">Cytoplasm</location>
    </subcellularLocation>
    <text evidence="3">The tmRNA-SmpB complex associates with stalled 70S ribosomes.</text>
</comment>
<evidence type="ECO:0000313" key="4">
    <source>
        <dbReference type="EMBL" id="SQG51456.1"/>
    </source>
</evidence>
<dbReference type="PROSITE" id="PS01317">
    <property type="entry name" value="SSRP"/>
    <property type="match status" value="1"/>
</dbReference>
<dbReference type="CDD" id="cd09294">
    <property type="entry name" value="SmpB"/>
    <property type="match status" value="1"/>
</dbReference>
<dbReference type="InterPro" id="IPR023620">
    <property type="entry name" value="SmpB"/>
</dbReference>
<comment type="similarity">
    <text evidence="3">Belongs to the SmpB family.</text>
</comment>
<gene>
    <name evidence="3 4" type="primary">smpB</name>
    <name evidence="4" type="ORF">NCTC7908_01246</name>
</gene>
<dbReference type="NCBIfam" id="NF003843">
    <property type="entry name" value="PRK05422.1"/>
    <property type="match status" value="1"/>
</dbReference>
<dbReference type="GO" id="GO:0070929">
    <property type="term" value="P:trans-translation"/>
    <property type="evidence" value="ECO:0007669"/>
    <property type="project" value="UniProtKB-UniRule"/>
</dbReference>
<dbReference type="InterPro" id="IPR000037">
    <property type="entry name" value="SsrA-bd_prot"/>
</dbReference>
<keyword evidence="2 3" id="KW-0694">RNA-binding</keyword>
<dbReference type="EMBL" id="LS483400">
    <property type="protein sequence ID" value="SQG51456.1"/>
    <property type="molecule type" value="Genomic_DNA"/>
</dbReference>
<reference evidence="4 5" key="1">
    <citation type="submission" date="2018-06" db="EMBL/GenBank/DDBJ databases">
        <authorList>
            <consortium name="Pathogen Informatics"/>
            <person name="Doyle S."/>
        </authorList>
    </citation>
    <scope>NUCLEOTIDE SEQUENCE [LARGE SCALE GENOMIC DNA]</scope>
    <source>
        <strain evidence="4 5">NCTC7908</strain>
    </source>
</reference>